<dbReference type="Proteomes" id="UP000325577">
    <property type="component" value="Linkage Group LG8"/>
</dbReference>
<feature type="compositionally biased region" description="Gly residues" evidence="1">
    <location>
        <begin position="1"/>
        <end position="10"/>
    </location>
</feature>
<feature type="region of interest" description="Disordered" evidence="1">
    <location>
        <begin position="108"/>
        <end position="147"/>
    </location>
</feature>
<dbReference type="EMBL" id="CM018051">
    <property type="protein sequence ID" value="KAA8517377.1"/>
    <property type="molecule type" value="Genomic_DNA"/>
</dbReference>
<evidence type="ECO:0000313" key="3">
    <source>
        <dbReference type="Proteomes" id="UP000325577"/>
    </source>
</evidence>
<proteinExistence type="predicted"/>
<feature type="compositionally biased region" description="Polar residues" evidence="1">
    <location>
        <begin position="108"/>
        <end position="118"/>
    </location>
</feature>
<sequence length="147" mass="16697">MMGMPRGMGGPPIHRPAMRPNVPIDGSNAILLKPETEEDDMNDLEALLNKKTLKETQKSKKLEKNFVWDFGNGTEPWAALASKVASVLQSDFMSRIYEKMMPTECYHNHTSAAASSNYARERKKKKKKKKERADGYRKGKAKKKKKV</sequence>
<accession>A0A5J4ZJD3</accession>
<reference evidence="2 3" key="1">
    <citation type="submission" date="2019-09" db="EMBL/GenBank/DDBJ databases">
        <title>A chromosome-level genome assembly of the Chinese tupelo Nyssa sinensis.</title>
        <authorList>
            <person name="Yang X."/>
            <person name="Kang M."/>
            <person name="Yang Y."/>
            <person name="Xiong H."/>
            <person name="Wang M."/>
            <person name="Zhang Z."/>
            <person name="Wang Z."/>
            <person name="Wu H."/>
            <person name="Ma T."/>
            <person name="Liu J."/>
            <person name="Xi Z."/>
        </authorList>
    </citation>
    <scope>NUCLEOTIDE SEQUENCE [LARGE SCALE GENOMIC DNA]</scope>
    <source>
        <strain evidence="2">J267</strain>
        <tissue evidence="2">Leaf</tissue>
    </source>
</reference>
<feature type="compositionally biased region" description="Basic residues" evidence="1">
    <location>
        <begin position="121"/>
        <end position="130"/>
    </location>
</feature>
<keyword evidence="3" id="KW-1185">Reference proteome</keyword>
<dbReference type="AlphaFoldDB" id="A0A5J4ZJD3"/>
<feature type="compositionally biased region" description="Basic residues" evidence="1">
    <location>
        <begin position="138"/>
        <end position="147"/>
    </location>
</feature>
<name>A0A5J4ZJD3_9ASTE</name>
<feature type="region of interest" description="Disordered" evidence="1">
    <location>
        <begin position="1"/>
        <end position="20"/>
    </location>
</feature>
<gene>
    <name evidence="2" type="ORF">F0562_017670</name>
</gene>
<protein>
    <submittedName>
        <fullName evidence="2">Uncharacterized protein</fullName>
    </submittedName>
</protein>
<evidence type="ECO:0000313" key="2">
    <source>
        <dbReference type="EMBL" id="KAA8517377.1"/>
    </source>
</evidence>
<organism evidence="2 3">
    <name type="scientific">Nyssa sinensis</name>
    <dbReference type="NCBI Taxonomy" id="561372"/>
    <lineage>
        <taxon>Eukaryota</taxon>
        <taxon>Viridiplantae</taxon>
        <taxon>Streptophyta</taxon>
        <taxon>Embryophyta</taxon>
        <taxon>Tracheophyta</taxon>
        <taxon>Spermatophyta</taxon>
        <taxon>Magnoliopsida</taxon>
        <taxon>eudicotyledons</taxon>
        <taxon>Gunneridae</taxon>
        <taxon>Pentapetalae</taxon>
        <taxon>asterids</taxon>
        <taxon>Cornales</taxon>
        <taxon>Nyssaceae</taxon>
        <taxon>Nyssa</taxon>
    </lineage>
</organism>
<evidence type="ECO:0000256" key="1">
    <source>
        <dbReference type="SAM" id="MobiDB-lite"/>
    </source>
</evidence>